<gene>
    <name evidence="2" type="ordered locus">RPE_4902</name>
</gene>
<dbReference type="AlphaFoldDB" id="Q07GW3"/>
<dbReference type="EMBL" id="CP000463">
    <property type="protein sequence ID" value="ABJ08821.1"/>
    <property type="molecule type" value="Genomic_DNA"/>
</dbReference>
<feature type="region of interest" description="Disordered" evidence="1">
    <location>
        <begin position="1"/>
        <end position="20"/>
    </location>
</feature>
<dbReference type="KEGG" id="rpe:RPE_4902"/>
<sequence>MPTQSFIPTSSPTEAAWPRGGSGFPTDCIAGDGYGFETALCMIESQSPRLRPPADDIALRDIVEPGARHAVALSMRTALVEKLLGCTEIAVGHRRALRATALIVVDELIATLGPDAQRRANDPTISATEQNAARGSLAAAQRLAERLRATLHPFCSGIVWC</sequence>
<organism evidence="2">
    <name type="scientific">Rhodopseudomonas palustris (strain BisA53)</name>
    <dbReference type="NCBI Taxonomy" id="316055"/>
    <lineage>
        <taxon>Bacteria</taxon>
        <taxon>Pseudomonadati</taxon>
        <taxon>Pseudomonadota</taxon>
        <taxon>Alphaproteobacteria</taxon>
        <taxon>Hyphomicrobiales</taxon>
        <taxon>Nitrobacteraceae</taxon>
        <taxon>Rhodopseudomonas</taxon>
    </lineage>
</organism>
<name>Q07GW3_RHOP5</name>
<evidence type="ECO:0000256" key="1">
    <source>
        <dbReference type="SAM" id="MobiDB-lite"/>
    </source>
</evidence>
<proteinExistence type="predicted"/>
<reference evidence="2" key="1">
    <citation type="submission" date="2006-09" db="EMBL/GenBank/DDBJ databases">
        <title>Complete sequence of Rhodopseudomonas palustris BisA53.</title>
        <authorList>
            <consortium name="US DOE Joint Genome Institute"/>
            <person name="Copeland A."/>
            <person name="Lucas S."/>
            <person name="Lapidus A."/>
            <person name="Barry K."/>
            <person name="Detter J.C."/>
            <person name="Glavina del Rio T."/>
            <person name="Hammon N."/>
            <person name="Israni S."/>
            <person name="Dalin E."/>
            <person name="Tice H."/>
            <person name="Pitluck S."/>
            <person name="Chain P."/>
            <person name="Malfatti S."/>
            <person name="Shin M."/>
            <person name="Vergez L."/>
            <person name="Schmutz J."/>
            <person name="Larimer F."/>
            <person name="Land M."/>
            <person name="Hauser L."/>
            <person name="Pelletier D.A."/>
            <person name="Kyrpides N."/>
            <person name="Kim E."/>
            <person name="Harwood C.S."/>
            <person name="Oda Y."/>
            <person name="Richardson P."/>
        </authorList>
    </citation>
    <scope>NUCLEOTIDE SEQUENCE [LARGE SCALE GENOMIC DNA]</scope>
    <source>
        <strain evidence="2">BisA53</strain>
    </source>
</reference>
<dbReference type="OrthoDB" id="9256314at2"/>
<accession>Q07GW3</accession>
<feature type="compositionally biased region" description="Polar residues" evidence="1">
    <location>
        <begin position="1"/>
        <end position="13"/>
    </location>
</feature>
<protein>
    <submittedName>
        <fullName evidence="2">Uncharacterized protein</fullName>
    </submittedName>
</protein>
<evidence type="ECO:0000313" key="2">
    <source>
        <dbReference type="EMBL" id="ABJ08821.1"/>
    </source>
</evidence>
<dbReference type="HOGENOM" id="CLU_1642395_0_0_5"/>